<dbReference type="AlphaFoldDB" id="A0A0C9PR30"/>
<dbReference type="PANTHER" id="PTHR19288">
    <property type="entry name" value="4-NITROPHENYLPHOSPHATASE-RELATED"/>
    <property type="match status" value="1"/>
</dbReference>
<name>A0A0C9PR30_9HYME</name>
<reference evidence="5" key="1">
    <citation type="submission" date="2015-01" db="EMBL/GenBank/DDBJ databases">
        <title>Transcriptome Assembly of Fopius arisanus.</title>
        <authorList>
            <person name="Geib S."/>
        </authorList>
    </citation>
    <scope>NUCLEOTIDE SEQUENCE</scope>
</reference>
<feature type="binding site" evidence="4">
    <location>
        <position position="35"/>
    </location>
    <ligand>
        <name>Mg(2+)</name>
        <dbReference type="ChEBI" id="CHEBI:18420"/>
    </ligand>
</feature>
<keyword evidence="1" id="KW-0378">Hydrolase</keyword>
<dbReference type="GO" id="GO:0046872">
    <property type="term" value="F:metal ion binding"/>
    <property type="evidence" value="ECO:0007669"/>
    <property type="project" value="UniProtKB-KW"/>
</dbReference>
<gene>
    <name evidence="5" type="primary">pho2_2</name>
    <name evidence="7 8" type="synonym">LOC105268502</name>
    <name evidence="5" type="ORF">g.27771</name>
</gene>
<feature type="binding site" evidence="3">
    <location>
        <begin position="66"/>
        <end position="68"/>
    </location>
    <ligand>
        <name>substrate</name>
    </ligand>
</feature>
<dbReference type="NCBIfam" id="TIGR01460">
    <property type="entry name" value="HAD-SF-IIA"/>
    <property type="match status" value="1"/>
</dbReference>
<dbReference type="GeneID" id="105268502"/>
<dbReference type="RefSeq" id="XP_011306415.1">
    <property type="nucleotide sequence ID" value="XM_011308113.1"/>
</dbReference>
<dbReference type="Pfam" id="PF13242">
    <property type="entry name" value="Hydrolase_like"/>
    <property type="match status" value="1"/>
</dbReference>
<comment type="similarity">
    <text evidence="1">Belongs to the HAD-like hydrolase superfamily.</text>
</comment>
<evidence type="ECO:0000256" key="1">
    <source>
        <dbReference type="PIRNR" id="PIRNR000915"/>
    </source>
</evidence>
<proteinExistence type="inferred from homology"/>
<reference evidence="7 8" key="2">
    <citation type="submission" date="2025-04" db="UniProtKB">
        <authorList>
            <consortium name="RefSeq"/>
        </authorList>
    </citation>
    <scope>IDENTIFICATION</scope>
    <source>
        <strain evidence="7 8">USDA-PBARC FA_bdor</strain>
        <tissue evidence="7 8">Whole organism</tissue>
    </source>
</reference>
<dbReference type="InterPro" id="IPR036412">
    <property type="entry name" value="HAD-like_sf"/>
</dbReference>
<accession>A0A9R1TBV7</accession>
<dbReference type="GO" id="GO:0016791">
    <property type="term" value="F:phosphatase activity"/>
    <property type="evidence" value="ECO:0007669"/>
    <property type="project" value="TreeGrafter"/>
</dbReference>
<dbReference type="PANTHER" id="PTHR19288:SF4">
    <property type="entry name" value="RE04130P-RELATED"/>
    <property type="match status" value="1"/>
</dbReference>
<dbReference type="Gene3D" id="3.40.50.1000">
    <property type="entry name" value="HAD superfamily/HAD-like"/>
    <property type="match status" value="2"/>
</dbReference>
<dbReference type="Proteomes" id="UP000694866">
    <property type="component" value="Unplaced"/>
</dbReference>
<feature type="binding site" evidence="4">
    <location>
        <position position="33"/>
    </location>
    <ligand>
        <name>Mg(2+)</name>
        <dbReference type="ChEBI" id="CHEBI:18420"/>
    </ligand>
</feature>
<dbReference type="GO" id="GO:0005737">
    <property type="term" value="C:cytoplasm"/>
    <property type="evidence" value="ECO:0007669"/>
    <property type="project" value="TreeGrafter"/>
</dbReference>
<keyword evidence="4" id="KW-0479">Metal-binding</keyword>
<evidence type="ECO:0000313" key="5">
    <source>
        <dbReference type="EMBL" id="JAG73465.1"/>
    </source>
</evidence>
<dbReference type="PIRSF" id="PIRSF000915">
    <property type="entry name" value="PGP-type_phosphatase"/>
    <property type="match status" value="1"/>
</dbReference>
<evidence type="ECO:0000313" key="7">
    <source>
        <dbReference type="RefSeq" id="XP_011306414.1"/>
    </source>
</evidence>
<dbReference type="OrthoDB" id="413953at2759"/>
<accession>A0A9R1TBK8</accession>
<protein>
    <submittedName>
        <fullName evidence="7 8">4-nitrophenylphosphatase</fullName>
    </submittedName>
    <submittedName>
        <fullName evidence="5">Pho2_2 protein</fullName>
    </submittedName>
</protein>
<dbReference type="InterPro" id="IPR023214">
    <property type="entry name" value="HAD_sf"/>
</dbReference>
<feature type="active site" description="Nucleophile" evidence="2">
    <location>
        <position position="33"/>
    </location>
</feature>
<dbReference type="InterPro" id="IPR006357">
    <property type="entry name" value="HAD-SF_hydro_IIA"/>
</dbReference>
<dbReference type="Pfam" id="PF13344">
    <property type="entry name" value="Hydrolase_6"/>
    <property type="match status" value="1"/>
</dbReference>
<keyword evidence="6" id="KW-1185">Reference proteome</keyword>
<comment type="cofactor">
    <cofactor evidence="4">
        <name>Mg(2+)</name>
        <dbReference type="ChEBI" id="CHEBI:18420"/>
    </cofactor>
    <text evidence="4">Divalent metal ions. Mg(2+) is the most effective.</text>
</comment>
<organism evidence="5">
    <name type="scientific">Fopius arisanus</name>
    <dbReference type="NCBI Taxonomy" id="64838"/>
    <lineage>
        <taxon>Eukaryota</taxon>
        <taxon>Metazoa</taxon>
        <taxon>Ecdysozoa</taxon>
        <taxon>Arthropoda</taxon>
        <taxon>Hexapoda</taxon>
        <taxon>Insecta</taxon>
        <taxon>Pterygota</taxon>
        <taxon>Neoptera</taxon>
        <taxon>Endopterygota</taxon>
        <taxon>Hymenoptera</taxon>
        <taxon>Apocrita</taxon>
        <taxon>Ichneumonoidea</taxon>
        <taxon>Braconidae</taxon>
        <taxon>Opiinae</taxon>
        <taxon>Fopius</taxon>
    </lineage>
</organism>
<evidence type="ECO:0000313" key="6">
    <source>
        <dbReference type="Proteomes" id="UP000694866"/>
    </source>
</evidence>
<feature type="binding site" evidence="4">
    <location>
        <position position="251"/>
    </location>
    <ligand>
        <name>Mg(2+)</name>
        <dbReference type="ChEBI" id="CHEBI:18420"/>
    </ligand>
</feature>
<sequence length="318" mass="35491">MSTVIMEKPKDMRNFSAEEMADFLNSFDTIMSDCDGVLWHLYTPVSGALDTLKTLQSFGKRVLFVSNNSTIFVEDYVKKFKKMGFEATPDQIVIPSLVILAYLRKIKFEGKALVIGTTSFRKFFENAGIDVITAPTSVPESLDALPDIVKLDPDVKAVIFDFDINLSWAKIFQASLYLARKNVIYLTGALDKNLLVAKDLLLLGIDQFSDILIERSGKKPIECAKPSEQLENYLFENYQISDATRCIFVGDSLLADMKFAKSCGFKSIWVGSGVDTPESCEAQKTVPMADYYLSDLGVLNELIKTSRANRNDQPSGQD</sequence>
<dbReference type="RefSeq" id="XP_011306414.1">
    <property type="nucleotide sequence ID" value="XM_011308112.1"/>
</dbReference>
<dbReference type="EMBL" id="GBYB01003698">
    <property type="protein sequence ID" value="JAG73465.1"/>
    <property type="molecule type" value="Transcribed_RNA"/>
</dbReference>
<feature type="binding site" evidence="3">
    <location>
        <position position="225"/>
    </location>
    <ligand>
        <name>substrate</name>
    </ligand>
</feature>
<dbReference type="KEGG" id="fas:105268502"/>
<dbReference type="SUPFAM" id="SSF56784">
    <property type="entry name" value="HAD-like"/>
    <property type="match status" value="1"/>
</dbReference>
<evidence type="ECO:0000256" key="3">
    <source>
        <dbReference type="PIRSR" id="PIRSR000915-2"/>
    </source>
</evidence>
<evidence type="ECO:0000313" key="8">
    <source>
        <dbReference type="RefSeq" id="XP_011306415.1"/>
    </source>
</evidence>
<accession>A0A0C9PR30</accession>
<evidence type="ECO:0000256" key="2">
    <source>
        <dbReference type="PIRSR" id="PIRSR000915-1"/>
    </source>
</evidence>
<evidence type="ECO:0000256" key="4">
    <source>
        <dbReference type="PIRSR" id="PIRSR000915-3"/>
    </source>
</evidence>
<feature type="active site" description="Proton donor" evidence="2">
    <location>
        <position position="35"/>
    </location>
</feature>
<keyword evidence="4" id="KW-0460">Magnesium</keyword>